<dbReference type="AlphaFoldDB" id="A0A3M2LW34"/>
<dbReference type="SUPFAM" id="SSF53756">
    <property type="entry name" value="UDP-Glycosyltransferase/glycogen phosphorylase"/>
    <property type="match status" value="1"/>
</dbReference>
<feature type="region of interest" description="Disordered" evidence="1">
    <location>
        <begin position="383"/>
        <end position="403"/>
    </location>
</feature>
<accession>A0A3M2LW34</accession>
<comment type="caution">
    <text evidence="2">The sequence shown here is derived from an EMBL/GenBank/DDBJ whole genome shotgun (WGS) entry which is preliminary data.</text>
</comment>
<name>A0A3M2LW34_9ACTN</name>
<reference evidence="2 3" key="1">
    <citation type="submission" date="2018-10" db="EMBL/GenBank/DDBJ databases">
        <title>Isolation from soil.</title>
        <authorList>
            <person name="Hu J."/>
        </authorList>
    </citation>
    <scope>NUCLEOTIDE SEQUENCE [LARGE SCALE GENOMIC DNA]</scope>
    <source>
        <strain evidence="2 3">NEAU-Ht49</strain>
    </source>
</reference>
<evidence type="ECO:0000256" key="1">
    <source>
        <dbReference type="SAM" id="MobiDB-lite"/>
    </source>
</evidence>
<sequence length="403" mass="43193">MSDSDWRPFPVGMDAGRWVTRGGCKTLLVVVHTVTGGQRLLSAARLVENDLRVQVVFTQGPDAFGAGVKEFLDGIGAAAVPWRQAVRTEFDLALAAGYGGLADLHAPVVVMPHGIGHTKLLARREGRAVGERVAYGLDAQRLVRDGTLVPSAVVLPHEDDLAALGRSCPEAVPAAHVLGDPSFDVLEASLSRRASYQVALGAGDGRKLVVVCSTWGPKSLLGRRPELWSRLLDELPEDEYQVVTLLHPHVWAAHGEYQLRSWLADRLRRGLSLVPPSADWLAVLAAADWIVGDHGSATVYGAAAGVPVLLASFPPEEVAPDSAAARLAQVAPRVGRGALPRQLAQAAEGFSADRHRAVVARITSRPGRFGRLMRRLIYRRMRLPQPPTVPGTPPAAAPPFLTR</sequence>
<feature type="compositionally biased region" description="Pro residues" evidence="1">
    <location>
        <begin position="384"/>
        <end position="397"/>
    </location>
</feature>
<evidence type="ECO:0000313" key="2">
    <source>
        <dbReference type="EMBL" id="RMI41100.1"/>
    </source>
</evidence>
<dbReference type="OrthoDB" id="3661391at2"/>
<dbReference type="Proteomes" id="UP000282674">
    <property type="component" value="Unassembled WGS sequence"/>
</dbReference>
<organism evidence="2 3">
    <name type="scientific">Actinomadura harenae</name>
    <dbReference type="NCBI Taxonomy" id="2483351"/>
    <lineage>
        <taxon>Bacteria</taxon>
        <taxon>Bacillati</taxon>
        <taxon>Actinomycetota</taxon>
        <taxon>Actinomycetes</taxon>
        <taxon>Streptosporangiales</taxon>
        <taxon>Thermomonosporaceae</taxon>
        <taxon>Actinomadura</taxon>
    </lineage>
</organism>
<gene>
    <name evidence="2" type="ORF">EBO15_24335</name>
</gene>
<dbReference type="RefSeq" id="WP_122196751.1">
    <property type="nucleotide sequence ID" value="NZ_JBHSKC010000004.1"/>
</dbReference>
<keyword evidence="3" id="KW-1185">Reference proteome</keyword>
<evidence type="ECO:0000313" key="3">
    <source>
        <dbReference type="Proteomes" id="UP000282674"/>
    </source>
</evidence>
<dbReference type="EMBL" id="RFFG01000046">
    <property type="protein sequence ID" value="RMI41100.1"/>
    <property type="molecule type" value="Genomic_DNA"/>
</dbReference>
<proteinExistence type="predicted"/>
<protein>
    <submittedName>
        <fullName evidence="2">Uncharacterized protein</fullName>
    </submittedName>
</protein>